<organism evidence="2 3">
    <name type="scientific">Halopenitus malekzadehii</name>
    <dbReference type="NCBI Taxonomy" id="1267564"/>
    <lineage>
        <taxon>Archaea</taxon>
        <taxon>Methanobacteriati</taxon>
        <taxon>Methanobacteriota</taxon>
        <taxon>Stenosarchaea group</taxon>
        <taxon>Halobacteria</taxon>
        <taxon>Halobacteriales</taxon>
        <taxon>Haloferacaceae</taxon>
        <taxon>Halopenitus</taxon>
    </lineage>
</organism>
<evidence type="ECO:0000313" key="3">
    <source>
        <dbReference type="Proteomes" id="UP000199215"/>
    </source>
</evidence>
<name>A0A1H6I0I8_9EURY</name>
<reference evidence="2 3" key="1">
    <citation type="submission" date="2016-10" db="EMBL/GenBank/DDBJ databases">
        <authorList>
            <person name="de Groot N.N."/>
        </authorList>
    </citation>
    <scope>NUCLEOTIDE SEQUENCE [LARGE SCALE GENOMIC DNA]</scope>
    <source>
        <strain evidence="2 3">IBRC-M10418</strain>
    </source>
</reference>
<evidence type="ECO:0000313" key="2">
    <source>
        <dbReference type="EMBL" id="SEH41536.1"/>
    </source>
</evidence>
<sequence length="105" mass="11894">MSRSSHGTAVVDAELPRTEQIRRAADRLGGVLQSLDLEEDARLADELITAIRAVDRAYDLEMTVRDADRKTVRDADRKTVRDRDRGADGFRFPSSLADERLPRNR</sequence>
<dbReference type="Proteomes" id="UP000199215">
    <property type="component" value="Unassembled WGS sequence"/>
</dbReference>
<proteinExistence type="predicted"/>
<feature type="compositionally biased region" description="Basic and acidic residues" evidence="1">
    <location>
        <begin position="70"/>
        <end position="88"/>
    </location>
</feature>
<gene>
    <name evidence="2" type="ORF">SAMN05192561_101793</name>
</gene>
<dbReference type="EMBL" id="FNWU01000001">
    <property type="protein sequence ID" value="SEH41536.1"/>
    <property type="molecule type" value="Genomic_DNA"/>
</dbReference>
<accession>A0A1H6I0I8</accession>
<feature type="region of interest" description="Disordered" evidence="1">
    <location>
        <begin position="70"/>
        <end position="105"/>
    </location>
</feature>
<dbReference type="RefSeq" id="WP_092814534.1">
    <property type="nucleotide sequence ID" value="NZ_FNWU01000001.1"/>
</dbReference>
<evidence type="ECO:0000256" key="1">
    <source>
        <dbReference type="SAM" id="MobiDB-lite"/>
    </source>
</evidence>
<protein>
    <submittedName>
        <fullName evidence="2">Uncharacterized protein</fullName>
    </submittedName>
</protein>
<keyword evidence="3" id="KW-1185">Reference proteome</keyword>
<dbReference type="AlphaFoldDB" id="A0A1H6I0I8"/>